<organism evidence="2 3">
    <name type="scientific">Funneliformis caledonium</name>
    <dbReference type="NCBI Taxonomy" id="1117310"/>
    <lineage>
        <taxon>Eukaryota</taxon>
        <taxon>Fungi</taxon>
        <taxon>Fungi incertae sedis</taxon>
        <taxon>Mucoromycota</taxon>
        <taxon>Glomeromycotina</taxon>
        <taxon>Glomeromycetes</taxon>
        <taxon>Glomerales</taxon>
        <taxon>Glomeraceae</taxon>
        <taxon>Funneliformis</taxon>
    </lineage>
</organism>
<dbReference type="Pfam" id="PF09820">
    <property type="entry name" value="AAA-ATPase_like"/>
    <property type="match status" value="1"/>
</dbReference>
<evidence type="ECO:0000313" key="3">
    <source>
        <dbReference type="Proteomes" id="UP000789570"/>
    </source>
</evidence>
<dbReference type="Proteomes" id="UP000789570">
    <property type="component" value="Unassembled WGS sequence"/>
</dbReference>
<proteinExistence type="predicted"/>
<accession>A0A9N9EVB6</accession>
<dbReference type="InterPro" id="IPR018631">
    <property type="entry name" value="AAA-ATPase-like_dom"/>
</dbReference>
<name>A0A9N9EVB6_9GLOM</name>
<sequence length="765" mass="90072">MLSEENLNNLRYIDYWKRPCKEWGVDTWDLYFKETTNDESSRSSHRALGKELNILFKNLQIKRNVKEKWKLLKVKRKLLQISGGKKKEDKENVEQPARTVPAKRELEVEEFPLDLPKKQKFGFAVDSVSDFKELRRLNLFYADKTMYIERIENNRFVLMFLRPKRFGKSLLLSTLKYFYDINEAPYFRSLFGSLDIYKHASELSHNKFLILKWDFSKIQSSSNLEEMNKNLKDHINMSIEKFCDDYARLLNITKKSDYLQKRVINSDNCINSLERLFLKFRNYKIYVLIDEYDAFANEYLDEKDSYAQLHEKHSLYKAIFATLKAHRGIEIERIFITGVSPLSINELTSFNISHDISLDRDFWCLCGLEKKDIQEALGSIFEKKEHITFNGRLIPFIQKGKERLIEFHLKKISDNYYGYNFCHTKEDNGIYCTKLSLDYLQHLLDDKPMGHVKSDNDLNDSVLRFIEKNPNLRLLFSELLVTRQTSYNIIEENFRLFDLNDAVNQNPEFLKSFLFYFGGLTFEKKSQHLCVPNVTIMKTIIHRIINLCNIDTNSQDFKHAVNNLIHHHKIDTLCSYLQLKLKEWIKRGNLKDDRELVTKVMFHVSLSAIPNYLNDTEVPIVIYGHKMEANICYADLLIVETRPVSDGAKKSRFIFEFKCKGVNFLDLQIKGDNSDWEVMEKRADKVETMSASDVRQLKCGNAERFEIGKTMEDILNDGCEQLIKYVLNLEEDDRQNHREFATSAFVVMTVGSRKLIWEKLASNSC</sequence>
<comment type="caution">
    <text evidence="2">The sequence shown here is derived from an EMBL/GenBank/DDBJ whole genome shotgun (WGS) entry which is preliminary data.</text>
</comment>
<dbReference type="OrthoDB" id="2430821at2759"/>
<dbReference type="PANTHER" id="PTHR34825">
    <property type="entry name" value="CONSERVED PROTEIN, WITH A WEAK D-GALACTARATE DEHYDRATASE/ALTRONATE HYDROLASE DOMAIN"/>
    <property type="match status" value="1"/>
</dbReference>
<dbReference type="PANTHER" id="PTHR34825:SF2">
    <property type="entry name" value="AAA-ATPASE-LIKE DOMAIN-CONTAINING PROTEIN"/>
    <property type="match status" value="1"/>
</dbReference>
<dbReference type="AlphaFoldDB" id="A0A9N9EVB6"/>
<evidence type="ECO:0000259" key="1">
    <source>
        <dbReference type="Pfam" id="PF09820"/>
    </source>
</evidence>
<evidence type="ECO:0000313" key="2">
    <source>
        <dbReference type="EMBL" id="CAG8696728.1"/>
    </source>
</evidence>
<dbReference type="EMBL" id="CAJVPQ010007447">
    <property type="protein sequence ID" value="CAG8696728.1"/>
    <property type="molecule type" value="Genomic_DNA"/>
</dbReference>
<protein>
    <submittedName>
        <fullName evidence="2">15029_t:CDS:1</fullName>
    </submittedName>
</protein>
<feature type="domain" description="AAA-ATPase-like" evidence="1">
    <location>
        <begin position="128"/>
        <end position="348"/>
    </location>
</feature>
<gene>
    <name evidence="2" type="ORF">FCALED_LOCUS13261</name>
</gene>
<keyword evidence="3" id="KW-1185">Reference proteome</keyword>
<reference evidence="2" key="1">
    <citation type="submission" date="2021-06" db="EMBL/GenBank/DDBJ databases">
        <authorList>
            <person name="Kallberg Y."/>
            <person name="Tangrot J."/>
            <person name="Rosling A."/>
        </authorList>
    </citation>
    <scope>NUCLEOTIDE SEQUENCE</scope>
    <source>
        <strain evidence="2">UK204</strain>
    </source>
</reference>